<dbReference type="InterPro" id="IPR003594">
    <property type="entry name" value="HATPase_dom"/>
</dbReference>
<evidence type="ECO:0000313" key="11">
    <source>
        <dbReference type="Proteomes" id="UP000722750"/>
    </source>
</evidence>
<keyword evidence="5" id="KW-0175">Coiled coil</keyword>
<dbReference type="InterPro" id="IPR003660">
    <property type="entry name" value="HAMP_dom"/>
</dbReference>
<dbReference type="PANTHER" id="PTHR43065:SF23">
    <property type="entry name" value="SENSOR HISTIDINE KINASE PDTAS"/>
    <property type="match status" value="1"/>
</dbReference>
<evidence type="ECO:0000256" key="3">
    <source>
        <dbReference type="ARBA" id="ARBA00022679"/>
    </source>
</evidence>
<protein>
    <recommendedName>
        <fullName evidence="12">Histidine kinase</fullName>
    </recommendedName>
</protein>
<dbReference type="InterPro" id="IPR011495">
    <property type="entry name" value="Sig_transdc_His_kin_sub2_dim/P"/>
</dbReference>
<dbReference type="SUPFAM" id="SSF158472">
    <property type="entry name" value="HAMP domain-like"/>
    <property type="match status" value="1"/>
</dbReference>
<evidence type="ECO:0000259" key="8">
    <source>
        <dbReference type="PROSITE" id="PS50113"/>
    </source>
</evidence>
<dbReference type="Gene3D" id="3.30.450.20">
    <property type="entry name" value="PAS domain"/>
    <property type="match status" value="1"/>
</dbReference>
<sequence>MVDTEPVRRIIEDDNSGMTSIYPGYRGVPVVGASIDIPEYGWILLAEVDKAEAFAPLKLMRNIAVILGGVCSAAVVGVGIVFSLLTSRPINKLKDATDRLAAGEFKQKVAIKHNDEIGALANSFNTMAEEIKVLTESLERRIAERTQELSHTNEELLIEIYWRKRTEEELRKLSRAVEQSSSTIVITDINGDIEYVNPKFIQTTGYTFVEVIGQNPRILKSGKQAPEVYKELWGKIKSGKEWRGEFQNKKKNGELYWESASISSAKDEKGTITNYVAVKEDITERKKAEDQIKASLREKEVLLKEIHHRVKNNMQIISSLLNLQLESIEDENIRQILKESRNRVKSMALVHEKLYQTKDLSRIDFGEYMRSLTASLLRAFGVNTDRVQLVNDIDEVFLDVNKAIPCGLITNEIVSNSIKYAFSDSATGVIKVSMHKISDCGFRDLNPQSEIVELVISDNGVGLPEGLDFRHTKTLGMELVNTLVGQLDGSIEYVNINGAEFKITFGV</sequence>
<name>A0A941W3G3_9BACT</name>
<evidence type="ECO:0008006" key="12">
    <source>
        <dbReference type="Google" id="ProtNLM"/>
    </source>
</evidence>
<feature type="coiled-coil region" evidence="5">
    <location>
        <begin position="278"/>
        <end position="305"/>
    </location>
</feature>
<dbReference type="SMART" id="SM00086">
    <property type="entry name" value="PAC"/>
    <property type="match status" value="1"/>
</dbReference>
<dbReference type="Pfam" id="PF00672">
    <property type="entry name" value="HAMP"/>
    <property type="match status" value="1"/>
</dbReference>
<feature type="transmembrane region" description="Helical" evidence="6">
    <location>
        <begin position="63"/>
        <end position="85"/>
    </location>
</feature>
<dbReference type="CDD" id="cd00130">
    <property type="entry name" value="PAS"/>
    <property type="match status" value="1"/>
</dbReference>
<dbReference type="InterPro" id="IPR036890">
    <property type="entry name" value="HATPase_C_sf"/>
</dbReference>
<dbReference type="PROSITE" id="PS50112">
    <property type="entry name" value="PAS"/>
    <property type="match status" value="1"/>
</dbReference>
<gene>
    <name evidence="10" type="ORF">MAG551_01637</name>
</gene>
<dbReference type="CDD" id="cd06225">
    <property type="entry name" value="HAMP"/>
    <property type="match status" value="1"/>
</dbReference>
<dbReference type="Pfam" id="PF07568">
    <property type="entry name" value="HisKA_2"/>
    <property type="match status" value="1"/>
</dbReference>
<dbReference type="PANTHER" id="PTHR43065">
    <property type="entry name" value="SENSOR HISTIDINE KINASE"/>
    <property type="match status" value="1"/>
</dbReference>
<dbReference type="GO" id="GO:0016301">
    <property type="term" value="F:kinase activity"/>
    <property type="evidence" value="ECO:0007669"/>
    <property type="project" value="UniProtKB-KW"/>
</dbReference>
<keyword evidence="4" id="KW-0418">Kinase</keyword>
<accession>A0A941W3G3</accession>
<comment type="subcellular location">
    <subcellularLocation>
        <location evidence="1">Membrane</location>
    </subcellularLocation>
</comment>
<evidence type="ECO:0000256" key="2">
    <source>
        <dbReference type="ARBA" id="ARBA00022553"/>
    </source>
</evidence>
<dbReference type="Gene3D" id="6.10.340.10">
    <property type="match status" value="1"/>
</dbReference>
<dbReference type="GO" id="GO:0016020">
    <property type="term" value="C:membrane"/>
    <property type="evidence" value="ECO:0007669"/>
    <property type="project" value="UniProtKB-SubCell"/>
</dbReference>
<organism evidence="10 11">
    <name type="scientific">Candidatus Scalindua arabica</name>
    <dbReference type="NCBI Taxonomy" id="1127984"/>
    <lineage>
        <taxon>Bacteria</taxon>
        <taxon>Pseudomonadati</taxon>
        <taxon>Planctomycetota</taxon>
        <taxon>Candidatus Brocadiia</taxon>
        <taxon>Candidatus Brocadiales</taxon>
        <taxon>Candidatus Scalinduaceae</taxon>
        <taxon>Candidatus Scalindua</taxon>
    </lineage>
</organism>
<dbReference type="Pfam" id="PF02518">
    <property type="entry name" value="HATPase_c"/>
    <property type="match status" value="1"/>
</dbReference>
<dbReference type="InterPro" id="IPR000700">
    <property type="entry name" value="PAS-assoc_C"/>
</dbReference>
<keyword evidence="6" id="KW-1133">Transmembrane helix</keyword>
<dbReference type="SMART" id="SM00304">
    <property type="entry name" value="HAMP"/>
    <property type="match status" value="1"/>
</dbReference>
<keyword evidence="6" id="KW-0472">Membrane</keyword>
<proteinExistence type="predicted"/>
<evidence type="ECO:0000256" key="1">
    <source>
        <dbReference type="ARBA" id="ARBA00004370"/>
    </source>
</evidence>
<evidence type="ECO:0000256" key="5">
    <source>
        <dbReference type="SAM" id="Coils"/>
    </source>
</evidence>
<dbReference type="SMART" id="SM00091">
    <property type="entry name" value="PAS"/>
    <property type="match status" value="1"/>
</dbReference>
<dbReference type="PROSITE" id="PS50113">
    <property type="entry name" value="PAC"/>
    <property type="match status" value="1"/>
</dbReference>
<feature type="domain" description="HAMP" evidence="9">
    <location>
        <begin position="84"/>
        <end position="136"/>
    </location>
</feature>
<dbReference type="InterPro" id="IPR000014">
    <property type="entry name" value="PAS"/>
</dbReference>
<reference evidence="10" key="1">
    <citation type="journal article" date="2021" name="ISME J.">
        <title>Fine-scale metabolic discontinuity in a stratified prokaryote microbiome of a Red Sea deep halocline.</title>
        <authorList>
            <person name="Michoud G."/>
            <person name="Ngugi D.K."/>
            <person name="Barozzi A."/>
            <person name="Merlino G."/>
            <person name="Calleja M.L."/>
            <person name="Delgado-Huertas A."/>
            <person name="Moran X.A.G."/>
            <person name="Daffonchio D."/>
        </authorList>
    </citation>
    <scope>NUCLEOTIDE SEQUENCE</scope>
    <source>
        <strain evidence="10">SuakinDeep_MAG55_1</strain>
    </source>
</reference>
<evidence type="ECO:0000259" key="7">
    <source>
        <dbReference type="PROSITE" id="PS50112"/>
    </source>
</evidence>
<dbReference type="Proteomes" id="UP000722750">
    <property type="component" value="Unassembled WGS sequence"/>
</dbReference>
<dbReference type="InterPro" id="IPR035965">
    <property type="entry name" value="PAS-like_dom_sf"/>
</dbReference>
<dbReference type="AlphaFoldDB" id="A0A941W3G3"/>
<dbReference type="InterPro" id="IPR001610">
    <property type="entry name" value="PAC"/>
</dbReference>
<comment type="caution">
    <text evidence="10">The sequence shown here is derived from an EMBL/GenBank/DDBJ whole genome shotgun (WGS) entry which is preliminary data.</text>
</comment>
<evidence type="ECO:0000256" key="6">
    <source>
        <dbReference type="SAM" id="Phobius"/>
    </source>
</evidence>
<keyword evidence="3" id="KW-0808">Transferase</keyword>
<feature type="coiled-coil region" evidence="5">
    <location>
        <begin position="135"/>
        <end position="183"/>
    </location>
</feature>
<dbReference type="PROSITE" id="PS50885">
    <property type="entry name" value="HAMP"/>
    <property type="match status" value="1"/>
</dbReference>
<dbReference type="Pfam" id="PF13426">
    <property type="entry name" value="PAS_9"/>
    <property type="match status" value="1"/>
</dbReference>
<dbReference type="NCBIfam" id="TIGR00229">
    <property type="entry name" value="sensory_box"/>
    <property type="match status" value="1"/>
</dbReference>
<dbReference type="SUPFAM" id="SSF55874">
    <property type="entry name" value="ATPase domain of HSP90 chaperone/DNA topoisomerase II/histidine kinase"/>
    <property type="match status" value="1"/>
</dbReference>
<dbReference type="SMART" id="SM00387">
    <property type="entry name" value="HATPase_c"/>
    <property type="match status" value="1"/>
</dbReference>
<keyword evidence="6" id="KW-0812">Transmembrane</keyword>
<keyword evidence="2" id="KW-0597">Phosphoprotein</keyword>
<dbReference type="Gene3D" id="3.30.565.10">
    <property type="entry name" value="Histidine kinase-like ATPase, C-terminal domain"/>
    <property type="match status" value="1"/>
</dbReference>
<feature type="domain" description="PAC" evidence="8">
    <location>
        <begin position="242"/>
        <end position="294"/>
    </location>
</feature>
<feature type="domain" description="PAS" evidence="7">
    <location>
        <begin position="169"/>
        <end position="215"/>
    </location>
</feature>
<evidence type="ECO:0000313" key="10">
    <source>
        <dbReference type="EMBL" id="MBS1258578.1"/>
    </source>
</evidence>
<dbReference type="EMBL" id="JAANXD010000069">
    <property type="protein sequence ID" value="MBS1258578.1"/>
    <property type="molecule type" value="Genomic_DNA"/>
</dbReference>
<evidence type="ECO:0000259" key="9">
    <source>
        <dbReference type="PROSITE" id="PS50885"/>
    </source>
</evidence>
<dbReference type="GO" id="GO:0007165">
    <property type="term" value="P:signal transduction"/>
    <property type="evidence" value="ECO:0007669"/>
    <property type="project" value="InterPro"/>
</dbReference>
<dbReference type="SUPFAM" id="SSF55785">
    <property type="entry name" value="PYP-like sensor domain (PAS domain)"/>
    <property type="match status" value="1"/>
</dbReference>
<evidence type="ECO:0000256" key="4">
    <source>
        <dbReference type="ARBA" id="ARBA00022777"/>
    </source>
</evidence>